<keyword evidence="6" id="KW-1185">Reference proteome</keyword>
<evidence type="ECO:0000259" key="4">
    <source>
        <dbReference type="Pfam" id="PF23925"/>
    </source>
</evidence>
<dbReference type="InterPro" id="IPR018614">
    <property type="entry name" value="KRTCAP2"/>
</dbReference>
<feature type="compositionally biased region" description="Polar residues" evidence="1">
    <location>
        <begin position="681"/>
        <end position="695"/>
    </location>
</feature>
<evidence type="ECO:0000256" key="1">
    <source>
        <dbReference type="SAM" id="MobiDB-lite"/>
    </source>
</evidence>
<dbReference type="Pfam" id="PF23797">
    <property type="entry name" value="Beta-prop_ELP1_2nd"/>
    <property type="match status" value="1"/>
</dbReference>
<dbReference type="GO" id="GO:0002926">
    <property type="term" value="P:tRNA wobble base 5-methoxycarbonylmethyl-2-thiouridinylation"/>
    <property type="evidence" value="ECO:0007669"/>
    <property type="project" value="TreeGrafter"/>
</dbReference>
<accession>A0A915DXS3</accession>
<feature type="transmembrane region" description="Helical" evidence="2">
    <location>
        <begin position="877"/>
        <end position="896"/>
    </location>
</feature>
<dbReference type="WBParaSite" id="jg24589">
    <property type="protein sequence ID" value="jg24589"/>
    <property type="gene ID" value="jg24589"/>
</dbReference>
<keyword evidence="2" id="KW-0472">Membrane</keyword>
<dbReference type="Pfam" id="PF23936">
    <property type="entry name" value="HB_ELP1"/>
    <property type="match status" value="1"/>
</dbReference>
<dbReference type="GO" id="GO:0000049">
    <property type="term" value="F:tRNA binding"/>
    <property type="evidence" value="ECO:0007669"/>
    <property type="project" value="TreeGrafter"/>
</dbReference>
<evidence type="ECO:0000313" key="6">
    <source>
        <dbReference type="Proteomes" id="UP000887574"/>
    </source>
</evidence>
<dbReference type="InterPro" id="IPR056165">
    <property type="entry name" value="Beta-prop_ELP1_2nd"/>
</dbReference>
<keyword evidence="2" id="KW-0812">Transmembrane</keyword>
<feature type="domain" description="ELP1 N-terminal second beta-propeller" evidence="3">
    <location>
        <begin position="4"/>
        <end position="220"/>
    </location>
</feature>
<dbReference type="GO" id="GO:0005829">
    <property type="term" value="C:cytosol"/>
    <property type="evidence" value="ECO:0007669"/>
    <property type="project" value="TreeGrafter"/>
</dbReference>
<feature type="transmembrane region" description="Helical" evidence="2">
    <location>
        <begin position="902"/>
        <end position="921"/>
    </location>
</feature>
<dbReference type="InterPro" id="IPR056169">
    <property type="entry name" value="HB_ELP1"/>
</dbReference>
<dbReference type="Proteomes" id="UP000887574">
    <property type="component" value="Unplaced"/>
</dbReference>
<keyword evidence="2" id="KW-1133">Transmembrane helix</keyword>
<proteinExistence type="predicted"/>
<feature type="compositionally biased region" description="Basic residues" evidence="1">
    <location>
        <begin position="696"/>
        <end position="708"/>
    </location>
</feature>
<organism evidence="6 7">
    <name type="scientific">Ditylenchus dipsaci</name>
    <dbReference type="NCBI Taxonomy" id="166011"/>
    <lineage>
        <taxon>Eukaryota</taxon>
        <taxon>Metazoa</taxon>
        <taxon>Ecdysozoa</taxon>
        <taxon>Nematoda</taxon>
        <taxon>Chromadorea</taxon>
        <taxon>Rhabditida</taxon>
        <taxon>Tylenchina</taxon>
        <taxon>Tylenchomorpha</taxon>
        <taxon>Sphaerularioidea</taxon>
        <taxon>Anguinidae</taxon>
        <taxon>Anguininae</taxon>
        <taxon>Ditylenchus</taxon>
    </lineage>
</organism>
<feature type="domain" description="ELP1 alpha-solenoid" evidence="4">
    <location>
        <begin position="244"/>
        <end position="438"/>
    </location>
</feature>
<dbReference type="InterPro" id="IPR006849">
    <property type="entry name" value="Elp1"/>
</dbReference>
<name>A0A915DXS3_9BILA</name>
<dbReference type="InterPro" id="IPR056167">
    <property type="entry name" value="A-sol_ELP1"/>
</dbReference>
<dbReference type="GO" id="GO:0033588">
    <property type="term" value="C:elongator holoenzyme complex"/>
    <property type="evidence" value="ECO:0007669"/>
    <property type="project" value="InterPro"/>
</dbReference>
<reference evidence="7" key="1">
    <citation type="submission" date="2022-11" db="UniProtKB">
        <authorList>
            <consortium name="WormBaseParasite"/>
        </authorList>
    </citation>
    <scope>IDENTIFICATION</scope>
</reference>
<evidence type="ECO:0000313" key="7">
    <source>
        <dbReference type="WBParaSite" id="jg24589"/>
    </source>
</evidence>
<feature type="domain" description="ELP1 three-helical bundle" evidence="5">
    <location>
        <begin position="616"/>
        <end position="744"/>
    </location>
</feature>
<feature type="transmembrane region" description="Helical" evidence="2">
    <location>
        <begin position="847"/>
        <end position="865"/>
    </location>
</feature>
<dbReference type="AlphaFoldDB" id="A0A915DXS3"/>
<dbReference type="PANTHER" id="PTHR12747:SF0">
    <property type="entry name" value="ELONGATOR COMPLEX PROTEIN 1"/>
    <property type="match status" value="1"/>
</dbReference>
<dbReference type="Pfam" id="PF09775">
    <property type="entry name" value="Keratin_assoc"/>
    <property type="match status" value="1"/>
</dbReference>
<evidence type="ECO:0000259" key="5">
    <source>
        <dbReference type="Pfam" id="PF23936"/>
    </source>
</evidence>
<evidence type="ECO:0000256" key="2">
    <source>
        <dbReference type="SAM" id="Phobius"/>
    </source>
</evidence>
<evidence type="ECO:0000259" key="3">
    <source>
        <dbReference type="Pfam" id="PF23797"/>
    </source>
</evidence>
<dbReference type="Pfam" id="PF23925">
    <property type="entry name" value="A-sol_ELP1"/>
    <property type="match status" value="1"/>
</dbReference>
<feature type="region of interest" description="Disordered" evidence="1">
    <location>
        <begin position="681"/>
        <end position="710"/>
    </location>
</feature>
<dbReference type="PANTHER" id="PTHR12747">
    <property type="entry name" value="ELONGATOR COMPLEX PROTEIN 1"/>
    <property type="match status" value="1"/>
</dbReference>
<protein>
    <submittedName>
        <fullName evidence="7">Dolichyl-diphosphooligosaccharide--protein glycosyltransferase subunit KCP2</fullName>
    </submittedName>
</protein>
<sequence>MEINSTACLATDLAGLAVLSSNGCDLAIFEFNQRKCQLKKQLKLMIPFNFLYNLGWKNANQLTAVQRCSDGQFALVEIDLESGQINYIYSSKTPIVYQKYSQRSANYQTSVREGVHWVVANDKDDWREGSKSKPMSRLHNSKYVDALNLMLCLTDNHQLFVNGQVLHHSVSSFSVVDENVDGFLLVTTLDSFLHAIPLEHLQKWAVTGGGRAIERGAQLVGHEPSGTRVWLQMPRGNLETIHPRTLLINRLKHWLDQLHFGKSLKEMRRHRINTNLIYDHNPQAFLSNITKFLEQSPARGLHLYHVPAPLPQSSNTCPQPEYSTTTTKVNGICQAVIQGLLNQPHKLTQLYPAVLTCFVVQKPSLVAQALSHMQLQLKKENGQADQLLALWLRHLAYLVDERTLFNQALKTYDLNIALKVAEASDRDPKEYLPILNKLRQHTPATYQRFQIDLMLEDWASALEHMAQECINHINTHHLHPQALALFNGHKHQQAILEVCAQEAFNSKCWTEACQLYLQANQPAKALECLCLQLDYQEYIQLASAHPSLVTPQQLQTNLKKMCVQLEARANYMCVAEILLYMDKQTNNPKILDCYCLAFEWKLAVQFAKQNSQMPALKTKLEERCQTLIKCLEEWKCQVVQHTHRLGVVRTSKQTQLSQWMQQEAEDLQDVGQSEVLSQTSTLSNASRFSKMSTASGRKKKQIERKKKQIKEVDGQQDEMSILLPALLALGLISQGQQVQRQLLSTLKTCQDKHSSIWPVFVEPQHLPGPLFEIYRCADGIVRMPVEGTMPQRIQIEDEMVAPQVRAISDKWRLKIFEILCRRSPCVDHPEYGLGQVFKEYLSANRQGTLVAGGLGSLVFTFALTAISNFKMANQGPVAKAGLFEAGIALLIAVIASGAIHRVAITICVLFSGVLLFFLNGISHSRYHQTSGPATSAQTQDKKKK</sequence>